<sequence length="283" mass="32197">MRIRCKWHILTNMSTVSNKRLCPVQNQYQFLIPLISQQSIYKTTINISKATTTDIMAKQVSWEMFDDNTTDKRMQIQEKYPTPQVNKRAKNRRSSIGKLFNVVKHAAVRLQNKMQADGIRKLSENIEEIVQRGISSSMESLDADNDDITNNGKCAHPAKKNKVSNGTLNDLLDFADEFIAPGENGYIAPIGAPTTNYDDIIREESHPNKLHAVYLQYDDDDLKLHFENNTDIDFCEFETSKVFCILNQYTQENCSCGMNTQQSGKSQSLGKTKIMNGVKHTAF</sequence>
<reference evidence="1" key="1">
    <citation type="submission" date="2022-03" db="EMBL/GenBank/DDBJ databases">
        <authorList>
            <person name="Martin C."/>
        </authorList>
    </citation>
    <scope>NUCLEOTIDE SEQUENCE</scope>
</reference>
<gene>
    <name evidence="1" type="ORF">OFUS_LOCUS15958</name>
</gene>
<proteinExistence type="predicted"/>
<name>A0A8J1U890_OWEFU</name>
<keyword evidence="2" id="KW-1185">Reference proteome</keyword>
<comment type="caution">
    <text evidence="1">The sequence shown here is derived from an EMBL/GenBank/DDBJ whole genome shotgun (WGS) entry which is preliminary data.</text>
</comment>
<dbReference type="EMBL" id="CAIIXF020000008">
    <property type="protein sequence ID" value="CAH1790788.1"/>
    <property type="molecule type" value="Genomic_DNA"/>
</dbReference>
<protein>
    <submittedName>
        <fullName evidence="1">Uncharacterized protein</fullName>
    </submittedName>
</protein>
<dbReference type="Proteomes" id="UP000749559">
    <property type="component" value="Unassembled WGS sequence"/>
</dbReference>
<evidence type="ECO:0000313" key="2">
    <source>
        <dbReference type="Proteomes" id="UP000749559"/>
    </source>
</evidence>
<evidence type="ECO:0000313" key="1">
    <source>
        <dbReference type="EMBL" id="CAH1790788.1"/>
    </source>
</evidence>
<accession>A0A8J1U890</accession>
<dbReference type="AlphaFoldDB" id="A0A8J1U890"/>
<organism evidence="1 2">
    <name type="scientific">Owenia fusiformis</name>
    <name type="common">Polychaete worm</name>
    <dbReference type="NCBI Taxonomy" id="6347"/>
    <lineage>
        <taxon>Eukaryota</taxon>
        <taxon>Metazoa</taxon>
        <taxon>Spiralia</taxon>
        <taxon>Lophotrochozoa</taxon>
        <taxon>Annelida</taxon>
        <taxon>Polychaeta</taxon>
        <taxon>Sedentaria</taxon>
        <taxon>Canalipalpata</taxon>
        <taxon>Sabellida</taxon>
        <taxon>Oweniida</taxon>
        <taxon>Oweniidae</taxon>
        <taxon>Owenia</taxon>
    </lineage>
</organism>